<dbReference type="OrthoDB" id="5998717at2"/>
<evidence type="ECO:0000256" key="1">
    <source>
        <dbReference type="SAM" id="MobiDB-lite"/>
    </source>
</evidence>
<feature type="domain" description="DUF4142" evidence="3">
    <location>
        <begin position="65"/>
        <end position="199"/>
    </location>
</feature>
<evidence type="ECO:0000313" key="5">
    <source>
        <dbReference type="Proteomes" id="UP000292627"/>
    </source>
</evidence>
<feature type="signal peptide" evidence="2">
    <location>
        <begin position="1"/>
        <end position="20"/>
    </location>
</feature>
<protein>
    <submittedName>
        <fullName evidence="4">DUF4142 domain-containing protein</fullName>
    </submittedName>
</protein>
<feature type="region of interest" description="Disordered" evidence="1">
    <location>
        <begin position="105"/>
        <end position="132"/>
    </location>
</feature>
<proteinExistence type="predicted"/>
<gene>
    <name evidence="4" type="ORF">EA660_02810</name>
</gene>
<organism evidence="4 5">
    <name type="scientific">Pseudoxanthomonas winnipegensis</name>
    <dbReference type="NCBI Taxonomy" id="2480810"/>
    <lineage>
        <taxon>Bacteria</taxon>
        <taxon>Pseudomonadati</taxon>
        <taxon>Pseudomonadota</taxon>
        <taxon>Gammaproteobacteria</taxon>
        <taxon>Lysobacterales</taxon>
        <taxon>Lysobacteraceae</taxon>
        <taxon>Pseudoxanthomonas</taxon>
    </lineage>
</organism>
<sequence>MRVTLLSTLVVAALAACSNADKPGTPDTTTGPDASQQTNNEPRQGEGTAATDLQKTAASPLSDGDSEALGVLSAINQHEIAAGQQAQSRQLPPKVAAYAAMMVKDHSENDEQIQQLGPPRDSAPATAQKTKGEAELAALGEHKADYAKAYVEAMVKGHTEALKAIDDKLLPLAKSSEVKLHLEKTRAAVAQHLEEAKALQSSS</sequence>
<evidence type="ECO:0000259" key="3">
    <source>
        <dbReference type="Pfam" id="PF13628"/>
    </source>
</evidence>
<reference evidence="4 5" key="1">
    <citation type="submission" date="2019-02" db="EMBL/GenBank/DDBJ databases">
        <title>WGS of Pseudoxanthomonas species novum from clinical isolates.</title>
        <authorList>
            <person name="Bernier A.-M."/>
            <person name="Bernard K."/>
            <person name="Vachon A."/>
        </authorList>
    </citation>
    <scope>NUCLEOTIDE SEQUENCE [LARGE SCALE GENOMIC DNA]</scope>
    <source>
        <strain evidence="4 5">NML171200</strain>
    </source>
</reference>
<dbReference type="PANTHER" id="PTHR38593:SF1">
    <property type="entry name" value="BLR2558 PROTEIN"/>
    <property type="match status" value="1"/>
</dbReference>
<feature type="chain" id="PRO_5020412363" evidence="2">
    <location>
        <begin position="21"/>
        <end position="203"/>
    </location>
</feature>
<feature type="compositionally biased region" description="Low complexity" evidence="1">
    <location>
        <begin position="23"/>
        <end position="33"/>
    </location>
</feature>
<name>A0A4Q8LH09_9GAMM</name>
<dbReference type="AlphaFoldDB" id="A0A4Q8LH09"/>
<dbReference type="EMBL" id="SHMC01000001">
    <property type="protein sequence ID" value="TAA28534.1"/>
    <property type="molecule type" value="Genomic_DNA"/>
</dbReference>
<accession>A0A4Q8LH09</accession>
<evidence type="ECO:0000256" key="2">
    <source>
        <dbReference type="SAM" id="SignalP"/>
    </source>
</evidence>
<dbReference type="Proteomes" id="UP000292627">
    <property type="component" value="Unassembled WGS sequence"/>
</dbReference>
<evidence type="ECO:0000313" key="4">
    <source>
        <dbReference type="EMBL" id="TAA28534.1"/>
    </source>
</evidence>
<dbReference type="PANTHER" id="PTHR38593">
    <property type="entry name" value="BLR2558 PROTEIN"/>
    <property type="match status" value="1"/>
</dbReference>
<comment type="caution">
    <text evidence="4">The sequence shown here is derived from an EMBL/GenBank/DDBJ whole genome shotgun (WGS) entry which is preliminary data.</text>
</comment>
<keyword evidence="2" id="KW-0732">Signal</keyword>
<dbReference type="RefSeq" id="WP_130550065.1">
    <property type="nucleotide sequence ID" value="NZ_SHMC01000001.1"/>
</dbReference>
<dbReference type="Pfam" id="PF13628">
    <property type="entry name" value="DUF4142"/>
    <property type="match status" value="1"/>
</dbReference>
<dbReference type="InterPro" id="IPR025419">
    <property type="entry name" value="DUF4142"/>
</dbReference>
<dbReference type="PROSITE" id="PS51257">
    <property type="entry name" value="PROKAR_LIPOPROTEIN"/>
    <property type="match status" value="1"/>
</dbReference>
<feature type="region of interest" description="Disordered" evidence="1">
    <location>
        <begin position="17"/>
        <end position="66"/>
    </location>
</feature>